<evidence type="ECO:0000313" key="1">
    <source>
        <dbReference type="EMBL" id="EHP41109.1"/>
    </source>
</evidence>
<evidence type="ECO:0000313" key="2">
    <source>
        <dbReference type="Proteomes" id="UP000005808"/>
    </source>
</evidence>
<reference evidence="1 2" key="1">
    <citation type="journal article" date="2012" name="J. Bacteriol.">
        <title>De Novo Genome Project of Cupriavidus basilensis OR16.</title>
        <authorList>
            <person name="Cserhati M."/>
            <person name="Kriszt B."/>
            <person name="Szoboszlay S."/>
            <person name="Toth A."/>
            <person name="Szabo I."/>
            <person name="Tancsics A."/>
            <person name="Nagy I."/>
            <person name="Horvath B."/>
            <person name="Nagy I."/>
            <person name="Kukolya J."/>
        </authorList>
    </citation>
    <scope>NUCLEOTIDE SEQUENCE [LARGE SCALE GENOMIC DNA]</scope>
    <source>
        <strain evidence="1 2">OR16</strain>
    </source>
</reference>
<organism evidence="1 2">
    <name type="scientific">Cupriavidus basilensis OR16</name>
    <dbReference type="NCBI Taxonomy" id="1127483"/>
    <lineage>
        <taxon>Bacteria</taxon>
        <taxon>Pseudomonadati</taxon>
        <taxon>Pseudomonadota</taxon>
        <taxon>Betaproteobacteria</taxon>
        <taxon>Burkholderiales</taxon>
        <taxon>Burkholderiaceae</taxon>
        <taxon>Cupriavidus</taxon>
    </lineage>
</organism>
<dbReference type="OrthoDB" id="9796370at2"/>
<dbReference type="RefSeq" id="WP_006159821.1">
    <property type="nucleotide sequence ID" value="NZ_AHJE01000053.1"/>
</dbReference>
<comment type="caution">
    <text evidence="1">The sequence shown here is derived from an EMBL/GenBank/DDBJ whole genome shotgun (WGS) entry which is preliminary data.</text>
</comment>
<dbReference type="AlphaFoldDB" id="H1S8R7"/>
<dbReference type="PATRIC" id="fig|1127483.3.peg.4390"/>
<accession>H1S8R7</accession>
<dbReference type="EMBL" id="AHJE01000053">
    <property type="protein sequence ID" value="EHP41109.1"/>
    <property type="molecule type" value="Genomic_DNA"/>
</dbReference>
<sequence length="176" mass="19860">MAEGVARFRTDWIDDIRAMISDKKLEPERVAQLLLALDESKETWAIVHNFGELIDEAYWKRKHSFAIVGGADDLLFAIDKYISCGRPMAAIEAPHRRLGDVPSRRLMQLLLVATPEINALRGNGGTMSVYYIEQIFDELENRSDIPAEELAKMEFAYRPLTVCGTSAVVRICAFPD</sequence>
<protein>
    <submittedName>
        <fullName evidence="1">Uncharacterized protein</fullName>
    </submittedName>
</protein>
<dbReference type="Proteomes" id="UP000005808">
    <property type="component" value="Unassembled WGS sequence"/>
</dbReference>
<name>H1S8R7_9BURK</name>
<gene>
    <name evidence="1" type="ORF">OR16_21943</name>
</gene>
<proteinExistence type="predicted"/>